<evidence type="ECO:0000313" key="5">
    <source>
        <dbReference type="Proteomes" id="UP000430079"/>
    </source>
</evidence>
<evidence type="ECO:0000256" key="2">
    <source>
        <dbReference type="SAM" id="MobiDB-lite"/>
    </source>
</evidence>
<dbReference type="InterPro" id="IPR050267">
    <property type="entry name" value="Anti-sigma-factor_SerPK"/>
</dbReference>
<dbReference type="InterPro" id="IPR036890">
    <property type="entry name" value="HATPase_C_sf"/>
</dbReference>
<name>A0A640SZH0_9ACTN</name>
<dbReference type="Proteomes" id="UP000430079">
    <property type="component" value="Unassembled WGS sequence"/>
</dbReference>
<dbReference type="AlphaFoldDB" id="A0A640SZH0"/>
<evidence type="ECO:0000256" key="1">
    <source>
        <dbReference type="ARBA" id="ARBA00022527"/>
    </source>
</evidence>
<keyword evidence="1" id="KW-0808">Transferase</keyword>
<keyword evidence="1" id="KW-0723">Serine/threonine-protein kinase</keyword>
<proteinExistence type="predicted"/>
<feature type="domain" description="Histidine kinase/HSP90-like ATPase" evidence="3">
    <location>
        <begin position="45"/>
        <end position="141"/>
    </location>
</feature>
<feature type="region of interest" description="Disordered" evidence="2">
    <location>
        <begin position="113"/>
        <end position="136"/>
    </location>
</feature>
<organism evidence="4 5">
    <name type="scientific">Streptomyces glebosus</name>
    <dbReference type="NCBI Taxonomy" id="249580"/>
    <lineage>
        <taxon>Bacteria</taxon>
        <taxon>Bacillati</taxon>
        <taxon>Actinomycetota</taxon>
        <taxon>Actinomycetes</taxon>
        <taxon>Kitasatosporales</taxon>
        <taxon>Streptomycetaceae</taxon>
        <taxon>Streptomyces</taxon>
    </lineage>
</organism>
<gene>
    <name evidence="4" type="ORF">Sgleb_48860</name>
</gene>
<keyword evidence="1" id="KW-0418">Kinase</keyword>
<comment type="caution">
    <text evidence="4">The sequence shown here is derived from an EMBL/GenBank/DDBJ whole genome shotgun (WGS) entry which is preliminary data.</text>
</comment>
<keyword evidence="5" id="KW-1185">Reference proteome</keyword>
<dbReference type="CDD" id="cd16936">
    <property type="entry name" value="HATPase_RsbW-like"/>
    <property type="match status" value="1"/>
</dbReference>
<dbReference type="Gene3D" id="3.30.565.10">
    <property type="entry name" value="Histidine kinase-like ATPase, C-terminal domain"/>
    <property type="match status" value="1"/>
</dbReference>
<dbReference type="Pfam" id="PF13581">
    <property type="entry name" value="HATPase_c_2"/>
    <property type="match status" value="1"/>
</dbReference>
<dbReference type="SUPFAM" id="SSF55874">
    <property type="entry name" value="ATPase domain of HSP90 chaperone/DNA topoisomerase II/histidine kinase"/>
    <property type="match status" value="1"/>
</dbReference>
<reference evidence="4 5" key="1">
    <citation type="submission" date="2019-12" db="EMBL/GenBank/DDBJ databases">
        <title>Whole genome shotgun sequence of Streptomyces hygroscopicus subsp. glebosus NBRC 13786.</title>
        <authorList>
            <person name="Ichikawa N."/>
            <person name="Kimura A."/>
            <person name="Kitahashi Y."/>
            <person name="Komaki H."/>
            <person name="Tamura T."/>
        </authorList>
    </citation>
    <scope>NUCLEOTIDE SEQUENCE [LARGE SCALE GENOMIC DNA]</scope>
    <source>
        <strain evidence="4 5">NBRC 13786</strain>
    </source>
</reference>
<sequence>MLPTTMHSAEVMVTARHIAGWPEERNSLVPADCWGSAQRVVLRMPALKRAVPVCRSLVRSWLDGQQIHDEDTRYLVLLVLSELFTNAIQYSAGPRVTCRIGKSENHLHIEVHDRGGTPSVPRMRRPGPSREHGRGLELVAKSSSQWGRRVEADHSCTVWAAVPLAIGVRHGAAP</sequence>
<dbReference type="InterPro" id="IPR003594">
    <property type="entry name" value="HATPase_dom"/>
</dbReference>
<protein>
    <recommendedName>
        <fullName evidence="3">Histidine kinase/HSP90-like ATPase domain-containing protein</fullName>
    </recommendedName>
</protein>
<accession>A0A640SZH0</accession>
<dbReference type="EMBL" id="BLIO01000001">
    <property type="protein sequence ID" value="GFE16839.1"/>
    <property type="molecule type" value="Genomic_DNA"/>
</dbReference>
<dbReference type="PANTHER" id="PTHR35526">
    <property type="entry name" value="ANTI-SIGMA-F FACTOR RSBW-RELATED"/>
    <property type="match status" value="1"/>
</dbReference>
<dbReference type="PANTHER" id="PTHR35526:SF3">
    <property type="entry name" value="ANTI-SIGMA-F FACTOR RSBW"/>
    <property type="match status" value="1"/>
</dbReference>
<evidence type="ECO:0000313" key="4">
    <source>
        <dbReference type="EMBL" id="GFE16839.1"/>
    </source>
</evidence>
<dbReference type="RefSeq" id="WP_229894346.1">
    <property type="nucleotide sequence ID" value="NZ_BLIO01000001.1"/>
</dbReference>
<dbReference type="GO" id="GO:0004674">
    <property type="term" value="F:protein serine/threonine kinase activity"/>
    <property type="evidence" value="ECO:0007669"/>
    <property type="project" value="UniProtKB-KW"/>
</dbReference>
<evidence type="ECO:0000259" key="3">
    <source>
        <dbReference type="Pfam" id="PF13581"/>
    </source>
</evidence>